<comment type="caution">
    <text evidence="1">The sequence shown here is derived from an EMBL/GenBank/DDBJ whole genome shotgun (WGS) entry which is preliminary data.</text>
</comment>
<reference evidence="1 2" key="1">
    <citation type="submission" date="2015-10" db="EMBL/GenBank/DDBJ databases">
        <title>Genome analyses suggest a sexual origin of heterokaryosis in a supposedly ancient asexual fungus.</title>
        <authorList>
            <person name="Ropars J."/>
            <person name="Sedzielewska K."/>
            <person name="Noel J."/>
            <person name="Charron P."/>
            <person name="Farinelli L."/>
            <person name="Marton T."/>
            <person name="Kruger M."/>
            <person name="Pelin A."/>
            <person name="Brachmann A."/>
            <person name="Corradi N."/>
        </authorList>
    </citation>
    <scope>NUCLEOTIDE SEQUENCE [LARGE SCALE GENOMIC DNA]</scope>
    <source>
        <strain evidence="1 2">A4</strain>
    </source>
</reference>
<dbReference type="VEuPathDB" id="FungiDB:FUN_000144"/>
<keyword evidence="2" id="KW-1185">Reference proteome</keyword>
<accession>A0A2I1HBS8</accession>
<dbReference type="AlphaFoldDB" id="A0A2I1HBS8"/>
<evidence type="ECO:0000313" key="2">
    <source>
        <dbReference type="Proteomes" id="UP000234323"/>
    </source>
</evidence>
<sequence length="255" mass="29874">MQQSTSNQSNAHVPLEDSANLTIDNSMHIDSSADPSSAKVHLNQEGDLEHQQIIPFTSYTIGTITPPVIIQLEPKSKNSKIVRLTMNNNVIHDTQKGQVRTIMIYDIPTACSHDQILNLLKEWRQVLEISFKNQHKYQSVWMKMILKPKDDSEFVMRTWSKPLGDMSVRWYLGHWKLKERKVCEKFQCKFVIPDLSTDEGDHQWRYYFKNQSFEDYMHSLNAKSCTKIQDKGKIYGIFYFESHEHLLRCLEAQHL</sequence>
<dbReference type="VEuPathDB" id="FungiDB:RhiirA1_401172"/>
<gene>
    <name evidence="1" type="ORF">RhiirA4_476570</name>
</gene>
<name>A0A2I1HBS8_9GLOM</name>
<protein>
    <submittedName>
        <fullName evidence="1">Uncharacterized protein</fullName>
    </submittedName>
</protein>
<dbReference type="EMBL" id="LLXI01002147">
    <property type="protein sequence ID" value="PKY56336.1"/>
    <property type="molecule type" value="Genomic_DNA"/>
</dbReference>
<proteinExistence type="predicted"/>
<organism evidence="1 2">
    <name type="scientific">Rhizophagus irregularis</name>
    <dbReference type="NCBI Taxonomy" id="588596"/>
    <lineage>
        <taxon>Eukaryota</taxon>
        <taxon>Fungi</taxon>
        <taxon>Fungi incertae sedis</taxon>
        <taxon>Mucoromycota</taxon>
        <taxon>Glomeromycotina</taxon>
        <taxon>Glomeromycetes</taxon>
        <taxon>Glomerales</taxon>
        <taxon>Glomeraceae</taxon>
        <taxon>Rhizophagus</taxon>
    </lineage>
</organism>
<dbReference type="Proteomes" id="UP000234323">
    <property type="component" value="Unassembled WGS sequence"/>
</dbReference>
<evidence type="ECO:0000313" key="1">
    <source>
        <dbReference type="EMBL" id="PKY56336.1"/>
    </source>
</evidence>